<protein>
    <submittedName>
        <fullName evidence="2">Uncharacterized protein</fullName>
    </submittedName>
</protein>
<feature type="transmembrane region" description="Helical" evidence="1">
    <location>
        <begin position="77"/>
        <end position="96"/>
    </location>
</feature>
<keyword evidence="1" id="KW-0812">Transmembrane</keyword>
<keyword evidence="1" id="KW-0472">Membrane</keyword>
<accession>A0A7W7NZE9</accession>
<sequence>MPSELVAPDTGFRVALDELARLPRRTSWRQIVEESVSLEGVYELNPLWKCILWGSFALGLFDMNLGSRFFPANNCESMGIVLGMVAAILFLSERVAMWRPVKTSKRPEQP</sequence>
<keyword evidence="1" id="KW-1133">Transmembrane helix</keyword>
<evidence type="ECO:0000313" key="3">
    <source>
        <dbReference type="Proteomes" id="UP000566995"/>
    </source>
</evidence>
<dbReference type="AlphaFoldDB" id="A0A7W7NZE9"/>
<organism evidence="2 3">
    <name type="scientific">Pseudomonas nitroreducens</name>
    <dbReference type="NCBI Taxonomy" id="46680"/>
    <lineage>
        <taxon>Bacteria</taxon>
        <taxon>Pseudomonadati</taxon>
        <taxon>Pseudomonadota</taxon>
        <taxon>Gammaproteobacteria</taxon>
        <taxon>Pseudomonadales</taxon>
        <taxon>Pseudomonadaceae</taxon>
        <taxon>Pseudomonas</taxon>
    </lineage>
</organism>
<evidence type="ECO:0000256" key="1">
    <source>
        <dbReference type="SAM" id="Phobius"/>
    </source>
</evidence>
<evidence type="ECO:0000313" key="2">
    <source>
        <dbReference type="EMBL" id="MBB4861529.1"/>
    </source>
</evidence>
<name>A0A7W7NZE9_PSENT</name>
<gene>
    <name evidence="2" type="ORF">HNP46_000340</name>
</gene>
<reference evidence="2 3" key="1">
    <citation type="submission" date="2020-08" db="EMBL/GenBank/DDBJ databases">
        <title>Functional genomics of gut bacteria from endangered species of beetles.</title>
        <authorList>
            <person name="Carlos-Shanley C."/>
        </authorList>
    </citation>
    <scope>NUCLEOTIDE SEQUENCE [LARGE SCALE GENOMIC DNA]</scope>
    <source>
        <strain evidence="2 3">S00179</strain>
    </source>
</reference>
<dbReference type="RefSeq" id="WP_184585789.1">
    <property type="nucleotide sequence ID" value="NZ_JACHLI010000001.1"/>
</dbReference>
<comment type="caution">
    <text evidence="2">The sequence shown here is derived from an EMBL/GenBank/DDBJ whole genome shotgun (WGS) entry which is preliminary data.</text>
</comment>
<proteinExistence type="predicted"/>
<dbReference type="EMBL" id="JACHLI010000001">
    <property type="protein sequence ID" value="MBB4861529.1"/>
    <property type="molecule type" value="Genomic_DNA"/>
</dbReference>
<dbReference type="Proteomes" id="UP000566995">
    <property type="component" value="Unassembled WGS sequence"/>
</dbReference>